<organism evidence="2 3">
    <name type="scientific">Azospirillum argentinense</name>
    <dbReference type="NCBI Taxonomy" id="2970906"/>
    <lineage>
        <taxon>Bacteria</taxon>
        <taxon>Pseudomonadati</taxon>
        <taxon>Pseudomonadota</taxon>
        <taxon>Alphaproteobacteria</taxon>
        <taxon>Rhodospirillales</taxon>
        <taxon>Azospirillaceae</taxon>
        <taxon>Azospirillum</taxon>
    </lineage>
</organism>
<comment type="caution">
    <text evidence="2">The sequence shown here is derived from an EMBL/GenBank/DDBJ whole genome shotgun (WGS) entry which is preliminary data.</text>
</comment>
<dbReference type="Proteomes" id="UP000325333">
    <property type="component" value="Unassembled WGS sequence"/>
</dbReference>
<evidence type="ECO:0000256" key="1">
    <source>
        <dbReference type="SAM" id="MobiDB-lite"/>
    </source>
</evidence>
<dbReference type="AlphaFoldDB" id="A0A5B0L1K0"/>
<protein>
    <submittedName>
        <fullName evidence="2">Uncharacterized protein</fullName>
    </submittedName>
</protein>
<feature type="region of interest" description="Disordered" evidence="1">
    <location>
        <begin position="29"/>
        <end position="52"/>
    </location>
</feature>
<reference evidence="2 3" key="1">
    <citation type="submission" date="2019-07" db="EMBL/GenBank/DDBJ databases">
        <title>Genome sequencing of the stress-tolerant strain Azospirillum brasilense Az19.</title>
        <authorList>
            <person name="Maroniche G.A."/>
            <person name="Garcia J.E."/>
            <person name="Pagnussat L."/>
            <person name="Amenta M."/>
            <person name="Creus C.M."/>
        </authorList>
    </citation>
    <scope>NUCLEOTIDE SEQUENCE [LARGE SCALE GENOMIC DNA]</scope>
    <source>
        <strain evidence="2 3">Az19</strain>
    </source>
</reference>
<evidence type="ECO:0000313" key="3">
    <source>
        <dbReference type="Proteomes" id="UP000325333"/>
    </source>
</evidence>
<gene>
    <name evidence="2" type="ORF">FH063_001292</name>
</gene>
<evidence type="ECO:0000313" key="2">
    <source>
        <dbReference type="EMBL" id="KAA1057124.1"/>
    </source>
</evidence>
<accession>A0A5B0L1K0</accession>
<dbReference type="EMBL" id="VEWN01000002">
    <property type="protein sequence ID" value="KAA1057124.1"/>
    <property type="molecule type" value="Genomic_DNA"/>
</dbReference>
<sequence>MMDAILALSPLGRGWPAGPVRGLRVAVRSAKAQPPHPPLSPEGRGKLTCGWT</sequence>
<proteinExistence type="predicted"/>
<name>A0A5B0L1K0_9PROT</name>